<protein>
    <submittedName>
        <fullName evidence="4">Membrane protein</fullName>
    </submittedName>
</protein>
<reference evidence="5" key="1">
    <citation type="journal article" date="2019" name="Int. J. Syst. Evol. Microbiol.">
        <title>The Global Catalogue of Microorganisms (GCM) 10K type strain sequencing project: providing services to taxonomists for standard genome sequencing and annotation.</title>
        <authorList>
            <consortium name="The Broad Institute Genomics Platform"/>
            <consortium name="The Broad Institute Genome Sequencing Center for Infectious Disease"/>
            <person name="Wu L."/>
            <person name="Ma J."/>
        </authorList>
    </citation>
    <scope>NUCLEOTIDE SEQUENCE [LARGE SCALE GENOMIC DNA]</scope>
    <source>
        <strain evidence="5">JCM 16950</strain>
    </source>
</reference>
<keyword evidence="2" id="KW-1133">Transmembrane helix</keyword>
<feature type="transmembrane region" description="Helical" evidence="2">
    <location>
        <begin position="139"/>
        <end position="168"/>
    </location>
</feature>
<feature type="domain" description="Glycerophosphoryl diester phosphodiesterase membrane" evidence="3">
    <location>
        <begin position="179"/>
        <end position="296"/>
    </location>
</feature>
<dbReference type="RefSeq" id="WP_344783263.1">
    <property type="nucleotide sequence ID" value="NZ_BAABAF010000007.1"/>
</dbReference>
<dbReference type="Proteomes" id="UP001500540">
    <property type="component" value="Unassembled WGS sequence"/>
</dbReference>
<organism evidence="4 5">
    <name type="scientific">Microbacterium kribbense</name>
    <dbReference type="NCBI Taxonomy" id="433645"/>
    <lineage>
        <taxon>Bacteria</taxon>
        <taxon>Bacillati</taxon>
        <taxon>Actinomycetota</taxon>
        <taxon>Actinomycetes</taxon>
        <taxon>Micrococcales</taxon>
        <taxon>Microbacteriaceae</taxon>
        <taxon>Microbacterium</taxon>
    </lineage>
</organism>
<proteinExistence type="predicted"/>
<evidence type="ECO:0000256" key="1">
    <source>
        <dbReference type="SAM" id="MobiDB-lite"/>
    </source>
</evidence>
<keyword evidence="2" id="KW-0812">Transmembrane</keyword>
<dbReference type="EMBL" id="BAABAF010000007">
    <property type="protein sequence ID" value="GAA3768122.1"/>
    <property type="molecule type" value="Genomic_DNA"/>
</dbReference>
<keyword evidence="2" id="KW-0472">Membrane</keyword>
<name>A0ABP7GJI0_9MICO</name>
<feature type="transmembrane region" description="Helical" evidence="2">
    <location>
        <begin position="174"/>
        <end position="194"/>
    </location>
</feature>
<sequence>MTAYPTWRPASRPGIIPLHPLGFGTVLGRSFSALRANPRVLLGFALVVQVVAFLVLVAAIGSVTFWSMSRLQNVPESSPDYATILAGSVATTIIAAFVLGLAAAALSIIVTGVVVADVARGAVAERLRLKALWQQVRPVAGRLIGYALLVTLASILGIGSVAGIIVAVGTQSRATAVVVTILALLAAIPLYLWLATKLLLVAPVIVLEHEGIRGAVVRAWRLSRTRFWPILGVIVLIQLIFGTVAQLVSIPFALLGTIIGAVIAPTGSAQTQSVITLVVALAIPEIIVLLIQSVASVVQATATSLLYIDSRMRHEGLDLDLLAYVQMRDAGSGDLPDPYTAHIGRVIARPPMTAGYPPAGYPPAGVPTGYPPAGYPPAGQPVYPPAGSGTASPTGPPAAPTEPTPAPEGGQPSSTQWAAPGQAPEQDRQ</sequence>
<feature type="compositionally biased region" description="Pro residues" evidence="1">
    <location>
        <begin position="394"/>
        <end position="406"/>
    </location>
</feature>
<feature type="transmembrane region" description="Helical" evidence="2">
    <location>
        <begin position="230"/>
        <end position="263"/>
    </location>
</feature>
<accession>A0ABP7GJI0</accession>
<evidence type="ECO:0000313" key="4">
    <source>
        <dbReference type="EMBL" id="GAA3768122.1"/>
    </source>
</evidence>
<dbReference type="InterPro" id="IPR018476">
    <property type="entry name" value="GlyceroP-diester-Pdiesterase_M"/>
</dbReference>
<evidence type="ECO:0000259" key="3">
    <source>
        <dbReference type="Pfam" id="PF10110"/>
    </source>
</evidence>
<comment type="caution">
    <text evidence="4">The sequence shown here is derived from an EMBL/GenBank/DDBJ whole genome shotgun (WGS) entry which is preliminary data.</text>
</comment>
<gene>
    <name evidence="4" type="ORF">GCM10022240_20680</name>
</gene>
<dbReference type="Pfam" id="PF10110">
    <property type="entry name" value="GPDPase_memb"/>
    <property type="match status" value="1"/>
</dbReference>
<evidence type="ECO:0000313" key="5">
    <source>
        <dbReference type="Proteomes" id="UP001500540"/>
    </source>
</evidence>
<feature type="transmembrane region" description="Helical" evidence="2">
    <location>
        <begin position="85"/>
        <end position="118"/>
    </location>
</feature>
<keyword evidence="5" id="KW-1185">Reference proteome</keyword>
<feature type="transmembrane region" description="Helical" evidence="2">
    <location>
        <begin position="40"/>
        <end position="65"/>
    </location>
</feature>
<evidence type="ECO:0000256" key="2">
    <source>
        <dbReference type="SAM" id="Phobius"/>
    </source>
</evidence>
<feature type="transmembrane region" description="Helical" evidence="2">
    <location>
        <begin position="275"/>
        <end position="308"/>
    </location>
</feature>
<feature type="region of interest" description="Disordered" evidence="1">
    <location>
        <begin position="371"/>
        <end position="429"/>
    </location>
</feature>
<feature type="compositionally biased region" description="Pro residues" evidence="1">
    <location>
        <begin position="371"/>
        <end position="384"/>
    </location>
</feature>